<organism evidence="1">
    <name type="scientific">Rhizophora mucronata</name>
    <name type="common">Asiatic mangrove</name>
    <dbReference type="NCBI Taxonomy" id="61149"/>
    <lineage>
        <taxon>Eukaryota</taxon>
        <taxon>Viridiplantae</taxon>
        <taxon>Streptophyta</taxon>
        <taxon>Embryophyta</taxon>
        <taxon>Tracheophyta</taxon>
        <taxon>Spermatophyta</taxon>
        <taxon>Magnoliopsida</taxon>
        <taxon>eudicotyledons</taxon>
        <taxon>Gunneridae</taxon>
        <taxon>Pentapetalae</taxon>
        <taxon>rosids</taxon>
        <taxon>fabids</taxon>
        <taxon>Malpighiales</taxon>
        <taxon>Rhizophoraceae</taxon>
        <taxon>Rhizophora</taxon>
    </lineage>
</organism>
<sequence>MTYPVFTIQCHWHLSLHIHFFPLKGLHVHEAPILWSLRKD</sequence>
<accession>A0A2P2IGZ3</accession>
<evidence type="ECO:0000313" key="1">
    <source>
        <dbReference type="EMBL" id="MBW80485.1"/>
    </source>
</evidence>
<name>A0A2P2IGZ3_RHIMU</name>
<dbReference type="AlphaFoldDB" id="A0A2P2IGZ3"/>
<proteinExistence type="predicted"/>
<protein>
    <submittedName>
        <fullName evidence="1">Uncharacterized protein</fullName>
    </submittedName>
</protein>
<dbReference type="EMBL" id="GGEC01000002">
    <property type="protein sequence ID" value="MBW80485.1"/>
    <property type="molecule type" value="Transcribed_RNA"/>
</dbReference>
<reference evidence="1" key="1">
    <citation type="submission" date="2018-02" db="EMBL/GenBank/DDBJ databases">
        <title>Rhizophora mucronata_Transcriptome.</title>
        <authorList>
            <person name="Meera S.P."/>
            <person name="Sreeshan A."/>
            <person name="Augustine A."/>
        </authorList>
    </citation>
    <scope>NUCLEOTIDE SEQUENCE</scope>
    <source>
        <tissue evidence="1">Leaf</tissue>
    </source>
</reference>